<dbReference type="PANTHER" id="PTHR45631:SF45">
    <property type="entry name" value="LEUCINE-RICH REPEAT (LRR) FAMILY PROTEIN"/>
    <property type="match status" value="1"/>
</dbReference>
<comment type="caution">
    <text evidence="13">The sequence shown here is derived from an EMBL/GenBank/DDBJ whole genome shotgun (WGS) entry which is preliminary data.</text>
</comment>
<dbReference type="CDD" id="cd00051">
    <property type="entry name" value="EFh"/>
    <property type="match status" value="2"/>
</dbReference>
<dbReference type="Pfam" id="PF00560">
    <property type="entry name" value="LRR_1"/>
    <property type="match status" value="3"/>
</dbReference>
<evidence type="ECO:0000256" key="9">
    <source>
        <dbReference type="ARBA" id="ARBA00022989"/>
    </source>
</evidence>
<feature type="chain" id="PRO_5007872936" description="EF-hand domain-containing protein" evidence="11">
    <location>
        <begin position="20"/>
        <end position="654"/>
    </location>
</feature>
<evidence type="ECO:0000313" key="13">
    <source>
        <dbReference type="EMBL" id="KZN07026.1"/>
    </source>
</evidence>
<dbReference type="InterPro" id="IPR018247">
    <property type="entry name" value="EF_Hand_1_Ca_BS"/>
</dbReference>
<dbReference type="Pfam" id="PF13499">
    <property type="entry name" value="EF-hand_7"/>
    <property type="match status" value="2"/>
</dbReference>
<feature type="domain" description="EF-hand" evidence="12">
    <location>
        <begin position="584"/>
        <end position="619"/>
    </location>
</feature>
<feature type="domain" description="EF-hand" evidence="12">
    <location>
        <begin position="513"/>
        <end position="548"/>
    </location>
</feature>
<evidence type="ECO:0000256" key="1">
    <source>
        <dbReference type="ARBA" id="ARBA00003291"/>
    </source>
</evidence>
<sequence>MCIPLVLLWLLSIPFLINAAIPQPKGFLLNCGGPEFTAKNGLKYIPDHSHIFVGNVTSVKKPDVLPLLKTLRYFPDTASRKYCYTFPVIKGGKFLIRTTYYYGDFDGKKEPPVFDQIIDGTRWSTVNTTEDYANGLSSYYEIIITALAKSLSVCLAKNEHTVSSPFISALEVIYLKKSLYNSTDFSKHALSMVSRASFGSDGDIISYPDDAYNRDWQPFMDRNVAEKSHSNISTSGFWNSPPAKTFTTAITASQAQTLTVKWPPFTLPDSLYYVAFYFQESRSPGPFSWRVFDVSVNGKVFYENLNVTTTGVSVYSTEWPLDGQVEIVMNPRRDMPVGPLINAGEIFQILPLGGRTATRDVKVMKKLAKGLKNLPPDWNGDPCLPKQNGWTGVTCSEGKNPRIISLNLTSCGISGTLPKDIANLTAISSVWLGGNKLYGTIPDMSSLKALESLRLEDNKFEGKIPQSLGELPELKEVFLQNNNLTGSIPYNLANKKEINLHRQNSGSLPVPEPNTDEMRQIFDKFDIDRDGKISHEEYKVIIRAVQKDSTSKDVQKIFEVADLDGDGFISYEEFVNVQKRGGVLKMVDIQNAFRVFDLNGDGKISEEEIFELMERLGEKCSLQDCRKMVRAVDTNHDGFVDIDEFVAMMTNSAN</sequence>
<dbReference type="InterPro" id="IPR011992">
    <property type="entry name" value="EF-hand-dom_pair"/>
</dbReference>
<dbReference type="InterPro" id="IPR024788">
    <property type="entry name" value="Malectin-like_Carb-bd_dom"/>
</dbReference>
<dbReference type="OMA" id="QWPPVEL"/>
<keyword evidence="8" id="KW-0106">Calcium</keyword>
<evidence type="ECO:0000259" key="12">
    <source>
        <dbReference type="PROSITE" id="PS50222"/>
    </source>
</evidence>
<organism evidence="13">
    <name type="scientific">Daucus carota subsp. sativus</name>
    <name type="common">Carrot</name>
    <dbReference type="NCBI Taxonomy" id="79200"/>
    <lineage>
        <taxon>Eukaryota</taxon>
        <taxon>Viridiplantae</taxon>
        <taxon>Streptophyta</taxon>
        <taxon>Embryophyta</taxon>
        <taxon>Tracheophyta</taxon>
        <taxon>Spermatophyta</taxon>
        <taxon>Magnoliopsida</taxon>
        <taxon>eudicotyledons</taxon>
        <taxon>Gunneridae</taxon>
        <taxon>Pentapetalae</taxon>
        <taxon>asterids</taxon>
        <taxon>campanulids</taxon>
        <taxon>Apiales</taxon>
        <taxon>Apiaceae</taxon>
        <taxon>Apioideae</taxon>
        <taxon>Scandiceae</taxon>
        <taxon>Daucinae</taxon>
        <taxon>Daucus</taxon>
        <taxon>Daucus sect. Daucus</taxon>
    </lineage>
</organism>
<accession>A0A166EVE5</accession>
<feature type="domain" description="EF-hand" evidence="12">
    <location>
        <begin position="620"/>
        <end position="654"/>
    </location>
</feature>
<keyword evidence="10" id="KW-0472">Membrane</keyword>
<dbReference type="Gene3D" id="1.10.238.10">
    <property type="entry name" value="EF-hand"/>
    <property type="match status" value="2"/>
</dbReference>
<name>A0A166EVE5_DAUCS</name>
<dbReference type="Gene3D" id="3.80.10.10">
    <property type="entry name" value="Ribonuclease Inhibitor"/>
    <property type="match status" value="1"/>
</dbReference>
<dbReference type="GO" id="GO:0005737">
    <property type="term" value="C:cytoplasm"/>
    <property type="evidence" value="ECO:0007669"/>
    <property type="project" value="UniProtKB-ARBA"/>
</dbReference>
<gene>
    <name evidence="13" type="ORF">DCAR_007863</name>
</gene>
<keyword evidence="9" id="KW-1133">Transmembrane helix</keyword>
<evidence type="ECO:0000256" key="11">
    <source>
        <dbReference type="SAM" id="SignalP"/>
    </source>
</evidence>
<dbReference type="SUPFAM" id="SSF52058">
    <property type="entry name" value="L domain-like"/>
    <property type="match status" value="1"/>
</dbReference>
<dbReference type="Pfam" id="PF12819">
    <property type="entry name" value="Malectin_like"/>
    <property type="match status" value="1"/>
</dbReference>
<comment type="function">
    <text evidence="1">Potential calcium sensor.</text>
</comment>
<evidence type="ECO:0000256" key="4">
    <source>
        <dbReference type="ARBA" id="ARBA00022692"/>
    </source>
</evidence>
<dbReference type="InterPro" id="IPR002048">
    <property type="entry name" value="EF_hand_dom"/>
</dbReference>
<feature type="domain" description="EF-hand" evidence="12">
    <location>
        <begin position="549"/>
        <end position="583"/>
    </location>
</feature>
<keyword evidence="4" id="KW-0812">Transmembrane</keyword>
<dbReference type="PROSITE" id="PS50222">
    <property type="entry name" value="EF_HAND_2"/>
    <property type="match status" value="4"/>
</dbReference>
<evidence type="ECO:0000256" key="5">
    <source>
        <dbReference type="ARBA" id="ARBA00022723"/>
    </source>
</evidence>
<dbReference type="InterPro" id="IPR001611">
    <property type="entry name" value="Leu-rich_rpt"/>
</dbReference>
<reference evidence="13" key="1">
    <citation type="journal article" date="2016" name="Nat. Genet.">
        <title>A high-quality carrot genome assembly provides new insights into carotenoid accumulation and asterid genome evolution.</title>
        <authorList>
            <person name="Iorizzo M."/>
            <person name="Ellison S."/>
            <person name="Senalik D."/>
            <person name="Zeng P."/>
            <person name="Satapoomin P."/>
            <person name="Huang J."/>
            <person name="Bowman M."/>
            <person name="Iovene M."/>
            <person name="Sanseverino W."/>
            <person name="Cavagnaro P."/>
            <person name="Yildiz M."/>
            <person name="Macko-Podgorni A."/>
            <person name="Moranska E."/>
            <person name="Grzebelus E."/>
            <person name="Grzebelus D."/>
            <person name="Ashrafi H."/>
            <person name="Zheng Z."/>
            <person name="Cheng S."/>
            <person name="Spooner D."/>
            <person name="Van Deynze A."/>
            <person name="Simon P."/>
        </authorList>
    </citation>
    <scope>NUCLEOTIDE SEQUENCE [LARGE SCALE GENOMIC DNA]</scope>
    <source>
        <tissue evidence="13">Leaf</tissue>
    </source>
</reference>
<evidence type="ECO:0000256" key="2">
    <source>
        <dbReference type="ARBA" id="ARBA00004167"/>
    </source>
</evidence>
<feature type="signal peptide" evidence="11">
    <location>
        <begin position="1"/>
        <end position="19"/>
    </location>
</feature>
<proteinExistence type="predicted"/>
<comment type="subcellular location">
    <subcellularLocation>
        <location evidence="2">Membrane</location>
        <topology evidence="2">Single-pass membrane protein</topology>
    </subcellularLocation>
</comment>
<evidence type="ECO:0000256" key="3">
    <source>
        <dbReference type="ARBA" id="ARBA00022614"/>
    </source>
</evidence>
<dbReference type="Gene3D" id="2.60.120.430">
    <property type="entry name" value="Galactose-binding lectin"/>
    <property type="match status" value="2"/>
</dbReference>
<dbReference type="SUPFAM" id="SSF47473">
    <property type="entry name" value="EF-hand"/>
    <property type="match status" value="1"/>
</dbReference>
<protein>
    <recommendedName>
        <fullName evidence="12">EF-hand domain-containing protein</fullName>
    </recommendedName>
</protein>
<evidence type="ECO:0000256" key="6">
    <source>
        <dbReference type="ARBA" id="ARBA00022729"/>
    </source>
</evidence>
<dbReference type="PROSITE" id="PS00018">
    <property type="entry name" value="EF_HAND_1"/>
    <property type="match status" value="3"/>
</dbReference>
<dbReference type="PANTHER" id="PTHR45631">
    <property type="entry name" value="OS07G0107800 PROTEIN-RELATED"/>
    <property type="match status" value="1"/>
</dbReference>
<keyword evidence="6 11" id="KW-0732">Signal</keyword>
<dbReference type="EMBL" id="LNRQ01000002">
    <property type="protein sequence ID" value="KZN07026.1"/>
    <property type="molecule type" value="Genomic_DNA"/>
</dbReference>
<dbReference type="SMART" id="SM00054">
    <property type="entry name" value="EFh"/>
    <property type="match status" value="4"/>
</dbReference>
<evidence type="ECO:0000256" key="8">
    <source>
        <dbReference type="ARBA" id="ARBA00022837"/>
    </source>
</evidence>
<dbReference type="Gramene" id="KZN07026">
    <property type="protein sequence ID" value="KZN07026"/>
    <property type="gene ID" value="DCAR_007863"/>
</dbReference>
<keyword evidence="5" id="KW-0479">Metal-binding</keyword>
<keyword evidence="7" id="KW-0677">Repeat</keyword>
<evidence type="ECO:0000256" key="7">
    <source>
        <dbReference type="ARBA" id="ARBA00022737"/>
    </source>
</evidence>
<dbReference type="FunFam" id="3.80.10.10:FF:000129">
    <property type="entry name" value="Leucine-rich repeat receptor-like kinase"/>
    <property type="match status" value="1"/>
</dbReference>
<dbReference type="InterPro" id="IPR032675">
    <property type="entry name" value="LRR_dom_sf"/>
</dbReference>
<dbReference type="AlphaFoldDB" id="A0A166EVE5"/>
<evidence type="ECO:0000256" key="10">
    <source>
        <dbReference type="ARBA" id="ARBA00023136"/>
    </source>
</evidence>
<dbReference type="FunFam" id="1.10.238.10:FF:000089">
    <property type="entry name" value="calmodulin-like protein 3"/>
    <property type="match status" value="1"/>
</dbReference>
<keyword evidence="3" id="KW-0433">Leucine-rich repeat</keyword>
<dbReference type="GO" id="GO:0005509">
    <property type="term" value="F:calcium ion binding"/>
    <property type="evidence" value="ECO:0007669"/>
    <property type="project" value="InterPro"/>
</dbReference>
<dbReference type="GO" id="GO:0016020">
    <property type="term" value="C:membrane"/>
    <property type="evidence" value="ECO:0007669"/>
    <property type="project" value="UniProtKB-SubCell"/>
</dbReference>